<evidence type="ECO:0000256" key="9">
    <source>
        <dbReference type="PROSITE-ProRule" id="PRU00076"/>
    </source>
</evidence>
<evidence type="ECO:0000256" key="2">
    <source>
        <dbReference type="ARBA" id="ARBA00022525"/>
    </source>
</evidence>
<dbReference type="FunFam" id="2.10.25.10:FF:000096">
    <property type="entry name" value="Putative fibrillin 2"/>
    <property type="match status" value="1"/>
</dbReference>
<organism evidence="12 13">
    <name type="scientific">Aromia moschata</name>
    <dbReference type="NCBI Taxonomy" id="1265417"/>
    <lineage>
        <taxon>Eukaryota</taxon>
        <taxon>Metazoa</taxon>
        <taxon>Ecdysozoa</taxon>
        <taxon>Arthropoda</taxon>
        <taxon>Hexapoda</taxon>
        <taxon>Insecta</taxon>
        <taxon>Pterygota</taxon>
        <taxon>Neoptera</taxon>
        <taxon>Endopterygota</taxon>
        <taxon>Coleoptera</taxon>
        <taxon>Polyphaga</taxon>
        <taxon>Cucujiformia</taxon>
        <taxon>Chrysomeloidea</taxon>
        <taxon>Cerambycidae</taxon>
        <taxon>Cerambycinae</taxon>
        <taxon>Callichromatini</taxon>
        <taxon>Aromia</taxon>
    </lineage>
</organism>
<feature type="domain" description="EGF-like" evidence="10">
    <location>
        <begin position="652"/>
        <end position="693"/>
    </location>
</feature>
<keyword evidence="13" id="KW-1185">Reference proteome</keyword>
<dbReference type="PROSITE" id="PS01186">
    <property type="entry name" value="EGF_2"/>
    <property type="match status" value="5"/>
</dbReference>
<feature type="domain" description="EGF-like" evidence="10">
    <location>
        <begin position="37"/>
        <end position="72"/>
    </location>
</feature>
<dbReference type="GO" id="GO:0009986">
    <property type="term" value="C:cell surface"/>
    <property type="evidence" value="ECO:0007669"/>
    <property type="project" value="InterPro"/>
</dbReference>
<gene>
    <name evidence="12" type="ORF">NQ318_013650</name>
</gene>
<dbReference type="GO" id="GO:0005509">
    <property type="term" value="F:calcium ion binding"/>
    <property type="evidence" value="ECO:0007669"/>
    <property type="project" value="InterPro"/>
</dbReference>
<feature type="domain" description="TB" evidence="11">
    <location>
        <begin position="367"/>
        <end position="418"/>
    </location>
</feature>
<dbReference type="FunFam" id="2.10.25.10:FF:000003">
    <property type="entry name" value="fibrillin-1 isoform X1"/>
    <property type="match status" value="4"/>
</dbReference>
<dbReference type="SUPFAM" id="SSF57581">
    <property type="entry name" value="TB module/8-cys domain"/>
    <property type="match status" value="4"/>
</dbReference>
<dbReference type="PROSITE" id="PS51364">
    <property type="entry name" value="TB"/>
    <property type="match status" value="4"/>
</dbReference>
<dbReference type="InterPro" id="IPR009030">
    <property type="entry name" value="Growth_fac_rcpt_cys_sf"/>
</dbReference>
<dbReference type="InterPro" id="IPR010423">
    <property type="entry name" value="Pvs25/Psv28_EGF"/>
</dbReference>
<dbReference type="GO" id="GO:0016020">
    <property type="term" value="C:membrane"/>
    <property type="evidence" value="ECO:0007669"/>
    <property type="project" value="InterPro"/>
</dbReference>
<evidence type="ECO:0000256" key="6">
    <source>
        <dbReference type="ARBA" id="ARBA00022737"/>
    </source>
</evidence>
<dbReference type="FunFam" id="2.10.25.10:FF:000002">
    <property type="entry name" value="Latent-transforming growth factor beta-binding protein 3"/>
    <property type="match status" value="1"/>
</dbReference>
<dbReference type="InterPro" id="IPR018097">
    <property type="entry name" value="EGF_Ca-bd_CS"/>
</dbReference>
<dbReference type="PROSITE" id="PS50026">
    <property type="entry name" value="EGF_3"/>
    <property type="match status" value="8"/>
</dbReference>
<dbReference type="Pfam" id="PF12662">
    <property type="entry name" value="cEGF"/>
    <property type="match status" value="2"/>
</dbReference>
<keyword evidence="6" id="KW-0677">Repeat</keyword>
<dbReference type="InterPro" id="IPR000742">
    <property type="entry name" value="EGF"/>
</dbReference>
<dbReference type="Pfam" id="PF00683">
    <property type="entry name" value="TB"/>
    <property type="match status" value="4"/>
</dbReference>
<dbReference type="Pfam" id="PF06247">
    <property type="entry name" value="Plasmod_Pvs28"/>
    <property type="match status" value="1"/>
</dbReference>
<dbReference type="InterPro" id="IPR049883">
    <property type="entry name" value="NOTCH1_EGF-like"/>
</dbReference>
<evidence type="ECO:0000256" key="1">
    <source>
        <dbReference type="ARBA" id="ARBA00004498"/>
    </source>
</evidence>
<feature type="domain" description="EGF-like" evidence="10">
    <location>
        <begin position="610"/>
        <end position="647"/>
    </location>
</feature>
<evidence type="ECO:0000256" key="3">
    <source>
        <dbReference type="ARBA" id="ARBA00022530"/>
    </source>
</evidence>
<evidence type="ECO:0000259" key="10">
    <source>
        <dbReference type="PROSITE" id="PS50026"/>
    </source>
</evidence>
<dbReference type="InterPro" id="IPR000152">
    <property type="entry name" value="EGF-type_Asp/Asn_hydroxyl_site"/>
</dbReference>
<dbReference type="InterPro" id="IPR001881">
    <property type="entry name" value="EGF-like_Ca-bd_dom"/>
</dbReference>
<feature type="domain" description="EGF-like" evidence="10">
    <location>
        <begin position="430"/>
        <end position="467"/>
    </location>
</feature>
<dbReference type="FunFam" id="2.10.25.10:FF:000005">
    <property type="entry name" value="Fibrillin 2"/>
    <property type="match status" value="2"/>
</dbReference>
<name>A0AAV8Y184_9CUCU</name>
<evidence type="ECO:0008006" key="14">
    <source>
        <dbReference type="Google" id="ProtNLM"/>
    </source>
</evidence>
<feature type="domain" description="TB" evidence="11">
    <location>
        <begin position="546"/>
        <end position="599"/>
    </location>
</feature>
<keyword evidence="7" id="KW-1015">Disulfide bond</keyword>
<dbReference type="AlphaFoldDB" id="A0AAV8Y184"/>
<keyword evidence="2" id="KW-0964">Secreted</keyword>
<keyword evidence="8" id="KW-0325">Glycoprotein</keyword>
<dbReference type="PROSITE" id="PS01187">
    <property type="entry name" value="EGF_CA"/>
    <property type="match status" value="5"/>
</dbReference>
<dbReference type="Proteomes" id="UP001162162">
    <property type="component" value="Unassembled WGS sequence"/>
</dbReference>
<dbReference type="FunFam" id="2.10.25.10:FF:000023">
    <property type="entry name" value="Fibrillin 2"/>
    <property type="match status" value="1"/>
</dbReference>
<evidence type="ECO:0000259" key="11">
    <source>
        <dbReference type="PROSITE" id="PS51364"/>
    </source>
</evidence>
<evidence type="ECO:0000256" key="7">
    <source>
        <dbReference type="ARBA" id="ARBA00023157"/>
    </source>
</evidence>
<evidence type="ECO:0000256" key="4">
    <source>
        <dbReference type="ARBA" id="ARBA00022536"/>
    </source>
</evidence>
<feature type="domain" description="TB" evidence="11">
    <location>
        <begin position="239"/>
        <end position="283"/>
    </location>
</feature>
<dbReference type="SUPFAM" id="SSF57196">
    <property type="entry name" value="EGF/Laminin"/>
    <property type="match status" value="5"/>
</dbReference>
<dbReference type="Gene3D" id="3.90.290.10">
    <property type="entry name" value="TGF-beta binding (TB) domain"/>
    <property type="match status" value="4"/>
</dbReference>
<evidence type="ECO:0000256" key="5">
    <source>
        <dbReference type="ARBA" id="ARBA00022729"/>
    </source>
</evidence>
<feature type="domain" description="EGF-like" evidence="10">
    <location>
        <begin position="151"/>
        <end position="188"/>
    </location>
</feature>
<accession>A0AAV8Y184</accession>
<dbReference type="InterPro" id="IPR052080">
    <property type="entry name" value="vWF_C/EGF_Fibrillin"/>
</dbReference>
<comment type="caution">
    <text evidence="12">The sequence shown here is derived from an EMBL/GenBank/DDBJ whole genome shotgun (WGS) entry which is preliminary data.</text>
</comment>
<proteinExistence type="predicted"/>
<evidence type="ECO:0000313" key="12">
    <source>
        <dbReference type="EMBL" id="KAJ8945200.1"/>
    </source>
</evidence>
<dbReference type="Pfam" id="PF00008">
    <property type="entry name" value="EGF"/>
    <property type="match status" value="1"/>
</dbReference>
<dbReference type="InterPro" id="IPR026823">
    <property type="entry name" value="cEGF"/>
</dbReference>
<feature type="domain" description="EGF-like" evidence="10">
    <location>
        <begin position="734"/>
        <end position="770"/>
    </location>
</feature>
<feature type="domain" description="EGF-like" evidence="10">
    <location>
        <begin position="193"/>
        <end position="234"/>
    </location>
</feature>
<keyword evidence="4 9" id="KW-0245">EGF-like domain</keyword>
<dbReference type="PROSITE" id="PS00010">
    <property type="entry name" value="ASX_HYDROXYL"/>
    <property type="match status" value="10"/>
</dbReference>
<sequence length="999" mass="110236">MFHNLCVFGKCENTFGMFRCECRDGYKVDGSGGNCTDIDECESPQSCLYGECSNTQGSFHCVCPPHYELVAEGNACIDRRTSRCFLHADDRGRCSMHISDYVSKAACCCSVGQGWGPHCELCPTPDDLEYQQLCPGGMGYKPNDLTVVLEDINECEEHENICENGYCTNIFGSFMCSCNEGFRLDDTGFMCVDINECVENPGICNIGECVNEPGKYYCQCPEGYMPLPGRRECVDMRKDVCYLNWSRWQCSTPMTQNQTKKVCCCSMGQAWGHPCEPCPEAGTSSSGVCPHPGKCTNVMGSYVCTCPEGYELSAVTGICEDIDECVVNAGICEGGVCGNTEGGAFCTCPEGFILETNTMKCIDVRQEQCYDLYNRGQCLEPRGMSITAKECCCSKGAAWGRYCEKCPAEGSADFLKMCPEGAGRMDTGSDLNECELMPNVCDGGECVNTDGSFRCDCPMGYTLDETGKKCIDENECVTSSNVCGNGTCTNVIGGFECSCSDGFAPGPMQVCEDVNECHEIGNQCAFRCHNVPGSFRCICPYDRRLGLCYRQLINGRCRTPYIELKKATRADCCCSMGEAWGPQCELCPARFTPQYQELCLDSGFLIDGQDVNECETIPDLCNNGQCINTMGSYRCICNKGYRTDISGLYCLDINECEEIGICPKPGRCVNTLGSFKCICPRGFKLDSTGTYCLDADECADDSKCPEGCQNIIGGYRCGCPEGYVLHYYYNQCVDENECQSKPCGSSGTCFNTPGSYRCGCPDGYQFDSNLNVCIQVSAGCAGAPCAFGCTSIGSSYSCGCPQGYQRIGQGHCLSTITPAYSGYTQDIGDVPTYPIDDRYASASNDKLITTEGCFSCKVNGRHRRASRHLRMGRSSFNDTITHIFKRNLLRRRVRRHHHGEELELKIDISQTKHRMRIIKIQPSVKNEMFYTIVSGNEQKKFELVKKHGVWALHFRRRLKEPGVFDLVIHGRPDGDVNSENEVYEKPLTLRVRIIVTEGN</sequence>
<evidence type="ECO:0000256" key="8">
    <source>
        <dbReference type="ARBA" id="ARBA00023180"/>
    </source>
</evidence>
<keyword evidence="3" id="KW-0272">Extracellular matrix</keyword>
<comment type="subcellular location">
    <subcellularLocation>
        <location evidence="1">Secreted</location>
        <location evidence="1">Extracellular space</location>
        <location evidence="1">Extracellular matrix</location>
    </subcellularLocation>
</comment>
<dbReference type="PANTHER" id="PTHR47333">
    <property type="entry name" value="VON WILLEBRAND FACTOR C AND EGF DOMAIN-CONTAINING PROTEIN"/>
    <property type="match status" value="1"/>
</dbReference>
<dbReference type="InterPro" id="IPR017878">
    <property type="entry name" value="TB_dom"/>
</dbReference>
<feature type="domain" description="TB" evidence="11">
    <location>
        <begin position="82"/>
        <end position="134"/>
    </location>
</feature>
<dbReference type="FunFam" id="2.10.25.10:FF:000139">
    <property type="entry name" value="Fibulin-1"/>
    <property type="match status" value="1"/>
</dbReference>
<feature type="domain" description="EGF-like" evidence="10">
    <location>
        <begin position="472"/>
        <end position="512"/>
    </location>
</feature>
<dbReference type="SMART" id="SM00179">
    <property type="entry name" value="EGF_CA"/>
    <property type="match status" value="14"/>
</dbReference>
<dbReference type="EMBL" id="JAPWTK010000226">
    <property type="protein sequence ID" value="KAJ8945200.1"/>
    <property type="molecule type" value="Genomic_DNA"/>
</dbReference>
<dbReference type="PANTHER" id="PTHR47333:SF4">
    <property type="entry name" value="EGF-LIKE DOMAIN-CONTAINING PROTEIN"/>
    <property type="match status" value="1"/>
</dbReference>
<dbReference type="Pfam" id="PF07645">
    <property type="entry name" value="EGF_CA"/>
    <property type="match status" value="8"/>
</dbReference>
<dbReference type="SMART" id="SM00181">
    <property type="entry name" value="EGF"/>
    <property type="match status" value="14"/>
</dbReference>
<evidence type="ECO:0000313" key="13">
    <source>
        <dbReference type="Proteomes" id="UP001162162"/>
    </source>
</evidence>
<comment type="caution">
    <text evidence="9">Lacks conserved residue(s) required for the propagation of feature annotation.</text>
</comment>
<keyword evidence="5" id="KW-0732">Signal</keyword>
<reference evidence="12" key="1">
    <citation type="journal article" date="2023" name="Insect Mol. Biol.">
        <title>Genome sequencing provides insights into the evolution of gene families encoding plant cell wall-degrading enzymes in longhorned beetles.</title>
        <authorList>
            <person name="Shin N.R."/>
            <person name="Okamura Y."/>
            <person name="Kirsch R."/>
            <person name="Pauchet Y."/>
        </authorList>
    </citation>
    <scope>NUCLEOTIDE SEQUENCE</scope>
    <source>
        <strain evidence="12">AMC_N1</strain>
    </source>
</reference>
<protein>
    <recommendedName>
        <fullName evidence="14">Fibrillin-2</fullName>
    </recommendedName>
</protein>
<dbReference type="CDD" id="cd00054">
    <property type="entry name" value="EGF_CA"/>
    <property type="match status" value="10"/>
</dbReference>
<dbReference type="SUPFAM" id="SSF57184">
    <property type="entry name" value="Growth factor receptor domain"/>
    <property type="match status" value="3"/>
</dbReference>
<dbReference type="Gene3D" id="2.10.25.10">
    <property type="entry name" value="Laminin"/>
    <property type="match status" value="13"/>
</dbReference>
<dbReference type="InterPro" id="IPR036773">
    <property type="entry name" value="TB_dom_sf"/>
</dbReference>